<dbReference type="Pfam" id="PF01588">
    <property type="entry name" value="tRNA_bind"/>
    <property type="match status" value="1"/>
</dbReference>
<dbReference type="Gene3D" id="2.40.50.140">
    <property type="entry name" value="Nucleic acid-binding proteins"/>
    <property type="match status" value="1"/>
</dbReference>
<dbReference type="NCBIfam" id="TIGR02222">
    <property type="entry name" value="chap_CsaA"/>
    <property type="match status" value="1"/>
</dbReference>
<organism evidence="5 6">
    <name type="scientific">Geoanaerobacter pelophilus</name>
    <dbReference type="NCBI Taxonomy" id="60036"/>
    <lineage>
        <taxon>Bacteria</taxon>
        <taxon>Pseudomonadati</taxon>
        <taxon>Thermodesulfobacteriota</taxon>
        <taxon>Desulfuromonadia</taxon>
        <taxon>Geobacterales</taxon>
        <taxon>Geobacteraceae</taxon>
        <taxon>Geoanaerobacter</taxon>
    </lineage>
</organism>
<feature type="domain" description="TRNA-binding" evidence="4">
    <location>
        <begin position="8"/>
        <end position="111"/>
    </location>
</feature>
<evidence type="ECO:0000259" key="4">
    <source>
        <dbReference type="PROSITE" id="PS50886"/>
    </source>
</evidence>
<evidence type="ECO:0000256" key="2">
    <source>
        <dbReference type="ARBA" id="ARBA00022884"/>
    </source>
</evidence>
<evidence type="ECO:0000256" key="3">
    <source>
        <dbReference type="PROSITE-ProRule" id="PRU00209"/>
    </source>
</evidence>
<evidence type="ECO:0000313" key="5">
    <source>
        <dbReference type="EMBL" id="GAW68908.1"/>
    </source>
</evidence>
<dbReference type="NCBIfam" id="NF007494">
    <property type="entry name" value="PRK10089.1-3"/>
    <property type="match status" value="1"/>
</dbReference>
<sequence length="111" mass="12370">MAEINWDDFEKVELRVGTVLEVEEFPEARKPAYKLLVDFGEAGVRRSSAQITKHYQGEELVGKQVIGVCNFPRKQIGRFFSEVLITGFADANGDIVLAVPERTVPNGSKLC</sequence>
<dbReference type="CDD" id="cd02798">
    <property type="entry name" value="tRNA_bind_CsaA"/>
    <property type="match status" value="1"/>
</dbReference>
<dbReference type="RefSeq" id="WP_085815037.1">
    <property type="nucleotide sequence ID" value="NZ_BDQG01000001.1"/>
</dbReference>
<dbReference type="Proteomes" id="UP000194153">
    <property type="component" value="Unassembled WGS sequence"/>
</dbReference>
<gene>
    <name evidence="5" type="ORF">GPEL0_01r5463</name>
</gene>
<reference evidence="6" key="1">
    <citation type="submission" date="2017-05" db="EMBL/GenBank/DDBJ databases">
        <title>Draft genome sequence of Geobacter pelophilus, a iron(III)-reducing bacteria.</title>
        <authorList>
            <person name="Aoyagi T."/>
            <person name="Koike H."/>
            <person name="Morita T."/>
            <person name="Sato Y."/>
            <person name="Habe H."/>
            <person name="Hori T."/>
        </authorList>
    </citation>
    <scope>NUCLEOTIDE SEQUENCE [LARGE SCALE GENOMIC DNA]</scope>
    <source>
        <strain evidence="6">Drf2</strain>
    </source>
</reference>
<keyword evidence="2 3" id="KW-0694">RNA-binding</keyword>
<dbReference type="InterPro" id="IPR008231">
    <property type="entry name" value="CsaA"/>
</dbReference>
<evidence type="ECO:0000256" key="1">
    <source>
        <dbReference type="ARBA" id="ARBA00022555"/>
    </source>
</evidence>
<dbReference type="PROSITE" id="PS50886">
    <property type="entry name" value="TRBD"/>
    <property type="match status" value="1"/>
</dbReference>
<comment type="caution">
    <text evidence="5">The sequence shown here is derived from an EMBL/GenBank/DDBJ whole genome shotgun (WGS) entry which is preliminary data.</text>
</comment>
<dbReference type="InterPro" id="IPR002547">
    <property type="entry name" value="tRNA-bd_dom"/>
</dbReference>
<dbReference type="EMBL" id="BDQG01000001">
    <property type="protein sequence ID" value="GAW68908.1"/>
    <property type="molecule type" value="Genomic_DNA"/>
</dbReference>
<dbReference type="InterPro" id="IPR051270">
    <property type="entry name" value="Tyrosine-tRNA_ligase_regulator"/>
</dbReference>
<accession>A0ABQ0MPI2</accession>
<dbReference type="SUPFAM" id="SSF50249">
    <property type="entry name" value="Nucleic acid-binding proteins"/>
    <property type="match status" value="1"/>
</dbReference>
<dbReference type="InterPro" id="IPR012340">
    <property type="entry name" value="NA-bd_OB-fold"/>
</dbReference>
<keyword evidence="1 3" id="KW-0820">tRNA-binding</keyword>
<dbReference type="NCBIfam" id="NF007493">
    <property type="entry name" value="PRK10089.1-2"/>
    <property type="match status" value="1"/>
</dbReference>
<protein>
    <submittedName>
        <fullName evidence="5">tRNA-binding protein</fullName>
    </submittedName>
</protein>
<name>A0ABQ0MPI2_9BACT</name>
<evidence type="ECO:0000313" key="6">
    <source>
        <dbReference type="Proteomes" id="UP000194153"/>
    </source>
</evidence>
<proteinExistence type="predicted"/>
<keyword evidence="6" id="KW-1185">Reference proteome</keyword>
<dbReference type="NCBIfam" id="NF007495">
    <property type="entry name" value="PRK10089.1-4"/>
    <property type="match status" value="1"/>
</dbReference>
<dbReference type="PANTHER" id="PTHR11586">
    <property type="entry name" value="TRNA-AMINOACYLATION COFACTOR ARC1 FAMILY MEMBER"/>
    <property type="match status" value="1"/>
</dbReference>
<dbReference type="PANTHER" id="PTHR11586:SF37">
    <property type="entry name" value="TRNA-BINDING DOMAIN-CONTAINING PROTEIN"/>
    <property type="match status" value="1"/>
</dbReference>